<dbReference type="PIRSF" id="PIRSF000709">
    <property type="entry name" value="6PFK_2-Ptase"/>
    <property type="match status" value="1"/>
</dbReference>
<dbReference type="SUPFAM" id="SSF53254">
    <property type="entry name" value="Phosphoglycerate mutase-like"/>
    <property type="match status" value="1"/>
</dbReference>
<accession>A0A1M6R996</accession>
<protein>
    <recommendedName>
        <fullName evidence="1">Alpha-ribazole phosphatase</fullName>
        <ecNumber evidence="1">3.1.3.73</ecNumber>
    </recommendedName>
</protein>
<dbReference type="GO" id="GO:0009236">
    <property type="term" value="P:cobalamin biosynthetic process"/>
    <property type="evidence" value="ECO:0007669"/>
    <property type="project" value="UniProtKB-UniRule"/>
</dbReference>
<feature type="binding site" evidence="2">
    <location>
        <begin position="10"/>
        <end position="17"/>
    </location>
    <ligand>
        <name>substrate</name>
    </ligand>
</feature>
<dbReference type="InterPro" id="IPR050275">
    <property type="entry name" value="PGM_Phosphatase"/>
</dbReference>
<dbReference type="AlphaFoldDB" id="A0A1M6R996"/>
<dbReference type="Pfam" id="PF00300">
    <property type="entry name" value="His_Phos_1"/>
    <property type="match status" value="1"/>
</dbReference>
<dbReference type="PANTHER" id="PTHR48100">
    <property type="entry name" value="BROAD-SPECIFICITY PHOSPHATASE YOR283W-RELATED"/>
    <property type="match status" value="1"/>
</dbReference>
<dbReference type="InterPro" id="IPR017578">
    <property type="entry name" value="Ribazole_CobC"/>
</dbReference>
<reference evidence="4" key="1">
    <citation type="submission" date="2016-11" db="EMBL/GenBank/DDBJ databases">
        <authorList>
            <person name="Varghese N."/>
            <person name="Submissions S."/>
        </authorList>
    </citation>
    <scope>NUCLEOTIDE SEQUENCE [LARGE SCALE GENOMIC DNA]</scope>
    <source>
        <strain evidence="4">DSM 14826</strain>
    </source>
</reference>
<name>A0A1M6R996_9FIRM</name>
<dbReference type="PANTHER" id="PTHR48100:SF59">
    <property type="entry name" value="ADENOSYLCOBALAMIN_ALPHA-RIBAZOLE PHOSPHATASE"/>
    <property type="match status" value="1"/>
</dbReference>
<sequence length="198" mass="23443">MKETTLYLIRHSETTFNKKKVYYGKTDCPLSERGIIQSKILKEKLKDEKFELVVSSPLKRCIDTALIITGFKEQDILKFNDFRELNFGLWEGLNYEEIAEKYPKDWDLWKRDWKNGQPTKGENFMNMYKRVIKTLTSFLQNCTGEKVLIVSHKGCLQIIASYLLTKDENLFWNFDFQQGKYSVFEIKEGFCVIKKINC</sequence>
<dbReference type="SMART" id="SM00855">
    <property type="entry name" value="PGAM"/>
    <property type="match status" value="1"/>
</dbReference>
<dbReference type="NCBIfam" id="TIGR03162">
    <property type="entry name" value="ribazole_cobC"/>
    <property type="match status" value="1"/>
</dbReference>
<evidence type="ECO:0000313" key="3">
    <source>
        <dbReference type="EMBL" id="SHK28898.1"/>
    </source>
</evidence>
<dbReference type="CDD" id="cd07067">
    <property type="entry name" value="HP_PGM_like"/>
    <property type="match status" value="1"/>
</dbReference>
<evidence type="ECO:0000313" key="4">
    <source>
        <dbReference type="Proteomes" id="UP000243547"/>
    </source>
</evidence>
<organism evidence="3 4">
    <name type="scientific">Anaerobranca californiensis DSM 14826</name>
    <dbReference type="NCBI Taxonomy" id="1120989"/>
    <lineage>
        <taxon>Bacteria</taxon>
        <taxon>Bacillati</taxon>
        <taxon>Bacillota</taxon>
        <taxon>Clostridia</taxon>
        <taxon>Eubacteriales</taxon>
        <taxon>Proteinivoracaceae</taxon>
        <taxon>Anaerobranca</taxon>
    </lineage>
</organism>
<dbReference type="Proteomes" id="UP000243547">
    <property type="component" value="Unassembled WGS sequence"/>
</dbReference>
<evidence type="ECO:0000256" key="1">
    <source>
        <dbReference type="NCBIfam" id="TIGR03162"/>
    </source>
</evidence>
<dbReference type="EMBL" id="FRAI01000028">
    <property type="protein sequence ID" value="SHK28898.1"/>
    <property type="molecule type" value="Genomic_DNA"/>
</dbReference>
<dbReference type="STRING" id="1120989.SAMN02745227_01975"/>
<dbReference type="Gene3D" id="3.40.50.1240">
    <property type="entry name" value="Phosphoglycerate mutase-like"/>
    <property type="match status" value="1"/>
</dbReference>
<dbReference type="OrthoDB" id="7925971at2"/>
<dbReference type="InterPro" id="IPR013078">
    <property type="entry name" value="His_Pase_superF_clade-1"/>
</dbReference>
<dbReference type="GO" id="GO:0043755">
    <property type="term" value="F:alpha-ribazole phosphatase activity"/>
    <property type="evidence" value="ECO:0007669"/>
    <property type="project" value="UniProtKB-UniRule"/>
</dbReference>
<keyword evidence="4" id="KW-1185">Reference proteome</keyword>
<evidence type="ECO:0000256" key="2">
    <source>
        <dbReference type="PIRSR" id="PIRSR613078-2"/>
    </source>
</evidence>
<dbReference type="EC" id="3.1.3.73" evidence="1"/>
<dbReference type="RefSeq" id="WP_072908373.1">
    <property type="nucleotide sequence ID" value="NZ_FRAI01000028.1"/>
</dbReference>
<gene>
    <name evidence="3" type="ORF">SAMN02745227_01975</name>
</gene>
<proteinExistence type="predicted"/>
<dbReference type="InterPro" id="IPR029033">
    <property type="entry name" value="His_PPase_superfam"/>
</dbReference>
<dbReference type="GO" id="GO:0005737">
    <property type="term" value="C:cytoplasm"/>
    <property type="evidence" value="ECO:0007669"/>
    <property type="project" value="TreeGrafter"/>
</dbReference>
<feature type="binding site" evidence="2">
    <location>
        <position position="60"/>
    </location>
    <ligand>
        <name>substrate</name>
    </ligand>
</feature>